<evidence type="ECO:0000256" key="4">
    <source>
        <dbReference type="ARBA" id="ARBA00035244"/>
    </source>
</evidence>
<dbReference type="PANTHER" id="PTHR10746">
    <property type="entry name" value="50S RIBOSOMAL PROTEIN L4"/>
    <property type="match status" value="1"/>
</dbReference>
<dbReference type="GO" id="GO:1990904">
    <property type="term" value="C:ribonucleoprotein complex"/>
    <property type="evidence" value="ECO:0007669"/>
    <property type="project" value="UniProtKB-KW"/>
</dbReference>
<dbReference type="Proteomes" id="UP000177230">
    <property type="component" value="Unassembled WGS sequence"/>
</dbReference>
<dbReference type="Pfam" id="PF00573">
    <property type="entry name" value="Ribosomal_L4"/>
    <property type="match status" value="1"/>
</dbReference>
<dbReference type="NCBIfam" id="TIGR03953">
    <property type="entry name" value="rplD_bact"/>
    <property type="match status" value="1"/>
</dbReference>
<proteinExistence type="inferred from homology"/>
<feature type="compositionally biased region" description="Basic residues" evidence="6">
    <location>
        <begin position="60"/>
        <end position="71"/>
    </location>
</feature>
<dbReference type="HAMAP" id="MF_01328_B">
    <property type="entry name" value="Ribosomal_uL4_B"/>
    <property type="match status" value="1"/>
</dbReference>
<organism evidence="7 8">
    <name type="scientific">Candidatus Edwardsbacteria bacterium GWF2_54_11</name>
    <dbReference type="NCBI Taxonomy" id="1817851"/>
    <lineage>
        <taxon>Bacteria</taxon>
        <taxon>Candidatus Edwardsiibacteriota</taxon>
    </lineage>
</organism>
<dbReference type="InterPro" id="IPR013005">
    <property type="entry name" value="Ribosomal_uL4-like"/>
</dbReference>
<dbReference type="GO" id="GO:0006412">
    <property type="term" value="P:translation"/>
    <property type="evidence" value="ECO:0007669"/>
    <property type="project" value="UniProtKB-UniRule"/>
</dbReference>
<feature type="region of interest" description="Disordered" evidence="6">
    <location>
        <begin position="51"/>
        <end position="78"/>
    </location>
</feature>
<comment type="caution">
    <text evidence="7">The sequence shown here is derived from an EMBL/GenBank/DDBJ whole genome shotgun (WGS) entry which is preliminary data.</text>
</comment>
<keyword evidence="5" id="KW-0699">rRNA-binding</keyword>
<evidence type="ECO:0000256" key="5">
    <source>
        <dbReference type="HAMAP-Rule" id="MF_01328"/>
    </source>
</evidence>
<protein>
    <recommendedName>
        <fullName evidence="4 5">Large ribosomal subunit protein uL4</fullName>
    </recommendedName>
</protein>
<evidence type="ECO:0000313" key="8">
    <source>
        <dbReference type="Proteomes" id="UP000177230"/>
    </source>
</evidence>
<comment type="function">
    <text evidence="5">Forms part of the polypeptide exit tunnel.</text>
</comment>
<dbReference type="PANTHER" id="PTHR10746:SF6">
    <property type="entry name" value="LARGE RIBOSOMAL SUBUNIT PROTEIN UL4M"/>
    <property type="match status" value="1"/>
</dbReference>
<comment type="function">
    <text evidence="5">One of the primary rRNA binding proteins, this protein initially binds near the 5'-end of the 23S rRNA. It is important during the early stages of 50S assembly. It makes multiple contacts with different domains of the 23S rRNA in the assembled 50S subunit and ribosome.</text>
</comment>
<evidence type="ECO:0000256" key="2">
    <source>
        <dbReference type="ARBA" id="ARBA00022980"/>
    </source>
</evidence>
<dbReference type="Gene3D" id="3.40.1370.10">
    <property type="match status" value="1"/>
</dbReference>
<dbReference type="EMBL" id="MFFM01000005">
    <property type="protein sequence ID" value="OGF14244.1"/>
    <property type="molecule type" value="Genomic_DNA"/>
</dbReference>
<comment type="similarity">
    <text evidence="1 5">Belongs to the universal ribosomal protein uL4 family.</text>
</comment>
<reference evidence="7 8" key="1">
    <citation type="journal article" date="2016" name="Nat. Commun.">
        <title>Thousands of microbial genomes shed light on interconnected biogeochemical processes in an aquifer system.</title>
        <authorList>
            <person name="Anantharaman K."/>
            <person name="Brown C.T."/>
            <person name="Hug L.A."/>
            <person name="Sharon I."/>
            <person name="Castelle C.J."/>
            <person name="Probst A.J."/>
            <person name="Thomas B.C."/>
            <person name="Singh A."/>
            <person name="Wilkins M.J."/>
            <person name="Karaoz U."/>
            <person name="Brodie E.L."/>
            <person name="Williams K.H."/>
            <person name="Hubbard S.S."/>
            <person name="Banfield J.F."/>
        </authorList>
    </citation>
    <scope>NUCLEOTIDE SEQUENCE [LARGE SCALE GENOMIC DNA]</scope>
</reference>
<dbReference type="GO" id="GO:0019843">
    <property type="term" value="F:rRNA binding"/>
    <property type="evidence" value="ECO:0007669"/>
    <property type="project" value="UniProtKB-UniRule"/>
</dbReference>
<evidence type="ECO:0000256" key="3">
    <source>
        <dbReference type="ARBA" id="ARBA00023274"/>
    </source>
</evidence>
<keyword evidence="5" id="KW-0694">RNA-binding</keyword>
<comment type="subunit">
    <text evidence="5">Part of the 50S ribosomal subunit.</text>
</comment>
<dbReference type="AlphaFoldDB" id="A0A1F5RIP6"/>
<dbReference type="InterPro" id="IPR002136">
    <property type="entry name" value="Ribosomal_uL4"/>
</dbReference>
<accession>A0A1F5RIP6</accession>
<name>A0A1F5RIP6_9BACT</name>
<evidence type="ECO:0000313" key="7">
    <source>
        <dbReference type="EMBL" id="OGF14244.1"/>
    </source>
</evidence>
<dbReference type="GO" id="GO:0003735">
    <property type="term" value="F:structural constituent of ribosome"/>
    <property type="evidence" value="ECO:0007669"/>
    <property type="project" value="InterPro"/>
</dbReference>
<evidence type="ECO:0000256" key="1">
    <source>
        <dbReference type="ARBA" id="ARBA00010528"/>
    </source>
</evidence>
<sequence>MLSVNLFDDKGKKSGSLEVPEDVFGTRPNQHLLYLAVREYLDNQRQGTACSQNAADVRGGGKKPFKQKGTGRARQGSTRSSIMVGGYAAHGPEPRDHYWELPKKSRKAALRSAWSDGFKSGKLGVIESLKTTGKTKEMVELFKTMEMGGQKVLLLDETHSPEVRKSGRNIPGLTLKPVREVNPYDIIKADKVILTRKGLEAVKEAFAK</sequence>
<gene>
    <name evidence="5" type="primary">rplD</name>
    <name evidence="7" type="ORF">A2024_08270</name>
</gene>
<keyword evidence="2 5" id="KW-0689">Ribosomal protein</keyword>
<dbReference type="GO" id="GO:0005840">
    <property type="term" value="C:ribosome"/>
    <property type="evidence" value="ECO:0007669"/>
    <property type="project" value="UniProtKB-KW"/>
</dbReference>
<dbReference type="SUPFAM" id="SSF52166">
    <property type="entry name" value="Ribosomal protein L4"/>
    <property type="match status" value="1"/>
</dbReference>
<dbReference type="InterPro" id="IPR023574">
    <property type="entry name" value="Ribosomal_uL4_dom_sf"/>
</dbReference>
<evidence type="ECO:0000256" key="6">
    <source>
        <dbReference type="SAM" id="MobiDB-lite"/>
    </source>
</evidence>
<keyword evidence="3 5" id="KW-0687">Ribonucleoprotein</keyword>